<accession>A0AAN7ZGX3</accession>
<dbReference type="AlphaFoldDB" id="A0AAN7ZGX3"/>
<dbReference type="EMBL" id="JAVRBK010000003">
    <property type="protein sequence ID" value="KAK5646175.1"/>
    <property type="molecule type" value="Genomic_DNA"/>
</dbReference>
<dbReference type="Pfam" id="PF00632">
    <property type="entry name" value="HECT"/>
    <property type="match status" value="1"/>
</dbReference>
<keyword evidence="1" id="KW-0833">Ubl conjugation pathway</keyword>
<protein>
    <recommendedName>
        <fullName evidence="3">HECT domain-containing protein</fullName>
    </recommendedName>
</protein>
<evidence type="ECO:0000313" key="4">
    <source>
        <dbReference type="EMBL" id="KAK5646175.1"/>
    </source>
</evidence>
<dbReference type="SUPFAM" id="SSF56204">
    <property type="entry name" value="Hect, E3 ligase catalytic domain"/>
    <property type="match status" value="1"/>
</dbReference>
<feature type="region of interest" description="Disordered" evidence="2">
    <location>
        <begin position="195"/>
        <end position="222"/>
    </location>
</feature>
<evidence type="ECO:0000256" key="1">
    <source>
        <dbReference type="ARBA" id="ARBA00022786"/>
    </source>
</evidence>
<reference evidence="4 5" key="1">
    <citation type="journal article" date="2024" name="Insects">
        <title>An Improved Chromosome-Level Genome Assembly of the Firefly Pyrocoelia pectoralis.</title>
        <authorList>
            <person name="Fu X."/>
            <person name="Meyer-Rochow V.B."/>
            <person name="Ballantyne L."/>
            <person name="Zhu X."/>
        </authorList>
    </citation>
    <scope>NUCLEOTIDE SEQUENCE [LARGE SCALE GENOMIC DNA]</scope>
    <source>
        <strain evidence="4">XCY_ONT2</strain>
    </source>
</reference>
<comment type="caution">
    <text evidence="4">The sequence shown here is derived from an EMBL/GenBank/DDBJ whole genome shotgun (WGS) entry which is preliminary data.</text>
</comment>
<dbReference type="Proteomes" id="UP001329430">
    <property type="component" value="Chromosome 3"/>
</dbReference>
<feature type="domain" description="HECT" evidence="3">
    <location>
        <begin position="399"/>
        <end position="619"/>
    </location>
</feature>
<organism evidence="4 5">
    <name type="scientific">Pyrocoelia pectoralis</name>
    <dbReference type="NCBI Taxonomy" id="417401"/>
    <lineage>
        <taxon>Eukaryota</taxon>
        <taxon>Metazoa</taxon>
        <taxon>Ecdysozoa</taxon>
        <taxon>Arthropoda</taxon>
        <taxon>Hexapoda</taxon>
        <taxon>Insecta</taxon>
        <taxon>Pterygota</taxon>
        <taxon>Neoptera</taxon>
        <taxon>Endopterygota</taxon>
        <taxon>Coleoptera</taxon>
        <taxon>Polyphaga</taxon>
        <taxon>Elateriformia</taxon>
        <taxon>Elateroidea</taxon>
        <taxon>Lampyridae</taxon>
        <taxon>Lampyrinae</taxon>
        <taxon>Pyrocoelia</taxon>
    </lineage>
</organism>
<evidence type="ECO:0000259" key="3">
    <source>
        <dbReference type="Pfam" id="PF00632"/>
    </source>
</evidence>
<dbReference type="InterPro" id="IPR000569">
    <property type="entry name" value="HECT_dom"/>
</dbReference>
<proteinExistence type="predicted"/>
<evidence type="ECO:0000256" key="2">
    <source>
        <dbReference type="SAM" id="MobiDB-lite"/>
    </source>
</evidence>
<name>A0AAN7ZGX3_9COLE</name>
<dbReference type="GO" id="GO:0009966">
    <property type="term" value="P:regulation of signal transduction"/>
    <property type="evidence" value="ECO:0007669"/>
    <property type="project" value="UniProtKB-ARBA"/>
</dbReference>
<keyword evidence="5" id="KW-1185">Reference proteome</keyword>
<dbReference type="GO" id="GO:0004842">
    <property type="term" value="F:ubiquitin-protein transferase activity"/>
    <property type="evidence" value="ECO:0007669"/>
    <property type="project" value="InterPro"/>
</dbReference>
<evidence type="ECO:0000313" key="5">
    <source>
        <dbReference type="Proteomes" id="UP001329430"/>
    </source>
</evidence>
<gene>
    <name evidence="4" type="ORF">RI129_004639</name>
</gene>
<sequence length="620" mass="70180">MSRSEFILNGIDPSAILIMTEEKLIELLPKLGDRLAVIDFCKKQLIPKKQSLIERLKHKIDEKNKKSIAVSTSNKPCTTKKRTRVVEVGWMYCTEGDKYTQIRKLQGGGARQIHIDRSGTVKQVEEKARELFFPNGMSSKGPLSEFIVKLVDFQLNDLDETLTIDEYFSITALTKLRFYLATKVVSISQSKKKKQDSGDLVIPEDGNSLPSGNNANNGSEETNVEGVPYQEFLSPDDFMIENVSSRGYLDRVPSPIVVSLEESSLENNNNQGIPSCSVDNFFLMNSHVSDSSSVPEESWSKYLCDTVVTKNAEDVVPQSITDILQSIKKNINLHKINQFNIFREDIFGCCVRAMRRKSFSEFNKISVKFSDTEGTSEGAIDEETLFTMLFLDNDPSPSLNDIDNDIKEQLIRLQEAEEYNEIQDVVLSSSVFAIAGYPYIRKQEEKLTILDGTLRFCAINRIQEPLNQFKLGLETCNVYHNVRTQSDMFKSAFCDTKINITARFLEEIFKIRYSEIGSNARNTENRIISYFRDYILDCEGEPSTINLEDILVFATGADCVPPLGFPVTPEITFLHDSPSRFPIANTCALQFQLPIIHKDYNIFKSDMDFGIGNCKHFGMA</sequence>
<dbReference type="Gene3D" id="3.30.2410.10">
    <property type="entry name" value="Hect, E3 ligase catalytic domain"/>
    <property type="match status" value="1"/>
</dbReference>
<feature type="compositionally biased region" description="Polar residues" evidence="2">
    <location>
        <begin position="208"/>
        <end position="221"/>
    </location>
</feature>
<dbReference type="InterPro" id="IPR035983">
    <property type="entry name" value="Hect_E3_ubiquitin_ligase"/>
</dbReference>